<dbReference type="Pfam" id="PF00176">
    <property type="entry name" value="SNF2-rel_dom"/>
    <property type="match status" value="1"/>
</dbReference>
<dbReference type="AlphaFoldDB" id="A0AAN6YST4"/>
<dbReference type="InterPro" id="IPR000330">
    <property type="entry name" value="SNF2_N"/>
</dbReference>
<dbReference type="GO" id="GO:0008094">
    <property type="term" value="F:ATP-dependent activity, acting on DNA"/>
    <property type="evidence" value="ECO:0007669"/>
    <property type="project" value="TreeGrafter"/>
</dbReference>
<evidence type="ECO:0000313" key="6">
    <source>
        <dbReference type="EMBL" id="KAK4222317.1"/>
    </source>
</evidence>
<dbReference type="CDD" id="cd18793">
    <property type="entry name" value="SF2_C_SNF"/>
    <property type="match status" value="1"/>
</dbReference>
<dbReference type="GO" id="GO:0006281">
    <property type="term" value="P:DNA repair"/>
    <property type="evidence" value="ECO:0007669"/>
    <property type="project" value="TreeGrafter"/>
</dbReference>
<feature type="transmembrane region" description="Helical" evidence="4">
    <location>
        <begin position="220"/>
        <end position="242"/>
    </location>
</feature>
<keyword evidence="4" id="KW-0472">Membrane</keyword>
<dbReference type="Pfam" id="PF00271">
    <property type="entry name" value="Helicase_C"/>
    <property type="match status" value="1"/>
</dbReference>
<dbReference type="Proteomes" id="UP001301958">
    <property type="component" value="Unassembled WGS sequence"/>
</dbReference>
<gene>
    <name evidence="6" type="ORF">QBC38DRAFT_519432</name>
</gene>
<evidence type="ECO:0000256" key="2">
    <source>
        <dbReference type="ARBA" id="ARBA00022801"/>
    </source>
</evidence>
<dbReference type="SMART" id="SM00490">
    <property type="entry name" value="HELICc"/>
    <property type="match status" value="1"/>
</dbReference>
<dbReference type="InterPro" id="IPR001650">
    <property type="entry name" value="Helicase_C-like"/>
</dbReference>
<keyword evidence="4" id="KW-0812">Transmembrane</keyword>
<keyword evidence="1" id="KW-0547">Nucleotide-binding</keyword>
<name>A0AAN6YST4_9PEZI</name>
<dbReference type="GO" id="GO:0005634">
    <property type="term" value="C:nucleus"/>
    <property type="evidence" value="ECO:0007669"/>
    <property type="project" value="TreeGrafter"/>
</dbReference>
<dbReference type="GO" id="GO:0016787">
    <property type="term" value="F:hydrolase activity"/>
    <property type="evidence" value="ECO:0007669"/>
    <property type="project" value="UniProtKB-KW"/>
</dbReference>
<sequence>MGCRVTSVNRTPIQNRLGDLATLLKFLKVYPYSEKRAFETDIANLWKYGRDEEAVKRLKRLGGCLLLRRPKGILDLPPRHDLRNQIDLSLDERQLYEGIRSQALAKIDEALAQANPGTKSHSFVNVLQRIEALRMVCNLGLHYHDRHEIDTTLHVSPTSENWETLAQRTVVFSTWRMTLNLIEVGLKQASIRCLRFDGKAPQKERQAVVDRFRRDPSIKVLLLTLSCGAVGLTLTAACRAYLMEPHWNPTLEDQSLARIHRMGQKKELTTIRFVVKNSFEERVIEIQDFKRDLASVLLNPQGESGFSTRNKPLEVS</sequence>
<protein>
    <recommendedName>
        <fullName evidence="5">Helicase C-terminal domain-containing protein</fullName>
    </recommendedName>
</protein>
<keyword evidence="2" id="KW-0378">Hydrolase</keyword>
<dbReference type="SUPFAM" id="SSF52540">
    <property type="entry name" value="P-loop containing nucleoside triphosphate hydrolases"/>
    <property type="match status" value="1"/>
</dbReference>
<keyword evidence="3" id="KW-0067">ATP-binding</keyword>
<proteinExistence type="predicted"/>
<organism evidence="6 7">
    <name type="scientific">Podospora fimiseda</name>
    <dbReference type="NCBI Taxonomy" id="252190"/>
    <lineage>
        <taxon>Eukaryota</taxon>
        <taxon>Fungi</taxon>
        <taxon>Dikarya</taxon>
        <taxon>Ascomycota</taxon>
        <taxon>Pezizomycotina</taxon>
        <taxon>Sordariomycetes</taxon>
        <taxon>Sordariomycetidae</taxon>
        <taxon>Sordariales</taxon>
        <taxon>Podosporaceae</taxon>
        <taxon>Podospora</taxon>
    </lineage>
</organism>
<dbReference type="PANTHER" id="PTHR45626">
    <property type="entry name" value="TRANSCRIPTION TERMINATION FACTOR 2-RELATED"/>
    <property type="match status" value="1"/>
</dbReference>
<keyword evidence="7" id="KW-1185">Reference proteome</keyword>
<reference evidence="6" key="1">
    <citation type="journal article" date="2023" name="Mol. Phylogenet. Evol.">
        <title>Genome-scale phylogeny and comparative genomics of the fungal order Sordariales.</title>
        <authorList>
            <person name="Hensen N."/>
            <person name="Bonometti L."/>
            <person name="Westerberg I."/>
            <person name="Brannstrom I.O."/>
            <person name="Guillou S."/>
            <person name="Cros-Aarteil S."/>
            <person name="Calhoun S."/>
            <person name="Haridas S."/>
            <person name="Kuo A."/>
            <person name="Mondo S."/>
            <person name="Pangilinan J."/>
            <person name="Riley R."/>
            <person name="LaButti K."/>
            <person name="Andreopoulos B."/>
            <person name="Lipzen A."/>
            <person name="Chen C."/>
            <person name="Yan M."/>
            <person name="Daum C."/>
            <person name="Ng V."/>
            <person name="Clum A."/>
            <person name="Steindorff A."/>
            <person name="Ohm R.A."/>
            <person name="Martin F."/>
            <person name="Silar P."/>
            <person name="Natvig D.O."/>
            <person name="Lalanne C."/>
            <person name="Gautier V."/>
            <person name="Ament-Velasquez S.L."/>
            <person name="Kruys A."/>
            <person name="Hutchinson M.I."/>
            <person name="Powell A.J."/>
            <person name="Barry K."/>
            <person name="Miller A.N."/>
            <person name="Grigoriev I.V."/>
            <person name="Debuchy R."/>
            <person name="Gladieux P."/>
            <person name="Hiltunen Thoren M."/>
            <person name="Johannesson H."/>
        </authorList>
    </citation>
    <scope>NUCLEOTIDE SEQUENCE</scope>
    <source>
        <strain evidence="6">CBS 990.96</strain>
    </source>
</reference>
<evidence type="ECO:0000256" key="4">
    <source>
        <dbReference type="SAM" id="Phobius"/>
    </source>
</evidence>
<evidence type="ECO:0000256" key="3">
    <source>
        <dbReference type="ARBA" id="ARBA00022840"/>
    </source>
</evidence>
<dbReference type="InterPro" id="IPR027417">
    <property type="entry name" value="P-loop_NTPase"/>
</dbReference>
<dbReference type="InterPro" id="IPR038718">
    <property type="entry name" value="SNF2-like_sf"/>
</dbReference>
<dbReference type="InterPro" id="IPR049730">
    <property type="entry name" value="SNF2/RAD54-like_C"/>
</dbReference>
<comment type="caution">
    <text evidence="6">The sequence shown here is derived from an EMBL/GenBank/DDBJ whole genome shotgun (WGS) entry which is preliminary data.</text>
</comment>
<feature type="domain" description="Helicase C-terminal" evidence="5">
    <location>
        <begin position="157"/>
        <end position="314"/>
    </location>
</feature>
<dbReference type="PROSITE" id="PS51194">
    <property type="entry name" value="HELICASE_CTER"/>
    <property type="match status" value="1"/>
</dbReference>
<keyword evidence="4" id="KW-1133">Transmembrane helix</keyword>
<dbReference type="Gene3D" id="3.40.50.300">
    <property type="entry name" value="P-loop containing nucleotide triphosphate hydrolases"/>
    <property type="match status" value="1"/>
</dbReference>
<reference evidence="6" key="2">
    <citation type="submission" date="2023-05" db="EMBL/GenBank/DDBJ databases">
        <authorList>
            <consortium name="Lawrence Berkeley National Laboratory"/>
            <person name="Steindorff A."/>
            <person name="Hensen N."/>
            <person name="Bonometti L."/>
            <person name="Westerberg I."/>
            <person name="Brannstrom I.O."/>
            <person name="Guillou S."/>
            <person name="Cros-Aarteil S."/>
            <person name="Calhoun S."/>
            <person name="Haridas S."/>
            <person name="Kuo A."/>
            <person name="Mondo S."/>
            <person name="Pangilinan J."/>
            <person name="Riley R."/>
            <person name="Labutti K."/>
            <person name="Andreopoulos B."/>
            <person name="Lipzen A."/>
            <person name="Chen C."/>
            <person name="Yanf M."/>
            <person name="Daum C."/>
            <person name="Ng V."/>
            <person name="Clum A."/>
            <person name="Ohm R."/>
            <person name="Martin F."/>
            <person name="Silar P."/>
            <person name="Natvig D."/>
            <person name="Lalanne C."/>
            <person name="Gautier V."/>
            <person name="Ament-Velasquez S.L."/>
            <person name="Kruys A."/>
            <person name="Hutchinson M.I."/>
            <person name="Powell A.J."/>
            <person name="Barry K."/>
            <person name="Miller A.N."/>
            <person name="Grigoriev I.V."/>
            <person name="Debuchy R."/>
            <person name="Gladieux P."/>
            <person name="Thoren M.H."/>
            <person name="Johannesson H."/>
        </authorList>
    </citation>
    <scope>NUCLEOTIDE SEQUENCE</scope>
    <source>
        <strain evidence="6">CBS 990.96</strain>
    </source>
</reference>
<evidence type="ECO:0000259" key="5">
    <source>
        <dbReference type="PROSITE" id="PS51194"/>
    </source>
</evidence>
<dbReference type="PANTHER" id="PTHR45626:SF22">
    <property type="entry name" value="DNA REPAIR PROTEIN RAD5"/>
    <property type="match status" value="1"/>
</dbReference>
<dbReference type="InterPro" id="IPR050628">
    <property type="entry name" value="SNF2_RAD54_helicase_TF"/>
</dbReference>
<dbReference type="GO" id="GO:0005524">
    <property type="term" value="F:ATP binding"/>
    <property type="evidence" value="ECO:0007669"/>
    <property type="project" value="UniProtKB-KW"/>
</dbReference>
<dbReference type="EMBL" id="MU865479">
    <property type="protein sequence ID" value="KAK4222317.1"/>
    <property type="molecule type" value="Genomic_DNA"/>
</dbReference>
<evidence type="ECO:0000313" key="7">
    <source>
        <dbReference type="Proteomes" id="UP001301958"/>
    </source>
</evidence>
<dbReference type="Gene3D" id="3.40.50.10810">
    <property type="entry name" value="Tandem AAA-ATPase domain"/>
    <property type="match status" value="1"/>
</dbReference>
<evidence type="ECO:0000256" key="1">
    <source>
        <dbReference type="ARBA" id="ARBA00022741"/>
    </source>
</evidence>
<accession>A0AAN6YST4</accession>